<protein>
    <submittedName>
        <fullName evidence="2">Mov34/MPN/PAD-1 family protein</fullName>
    </submittedName>
</protein>
<name>X6MK95_RETFI</name>
<feature type="compositionally biased region" description="Basic and acidic residues" evidence="1">
    <location>
        <begin position="197"/>
        <end position="208"/>
    </location>
</feature>
<accession>X6MK95</accession>
<keyword evidence="3" id="KW-1185">Reference proteome</keyword>
<feature type="region of interest" description="Disordered" evidence="1">
    <location>
        <begin position="197"/>
        <end position="216"/>
    </location>
</feature>
<organism evidence="2 3">
    <name type="scientific">Reticulomyxa filosa</name>
    <dbReference type="NCBI Taxonomy" id="46433"/>
    <lineage>
        <taxon>Eukaryota</taxon>
        <taxon>Sar</taxon>
        <taxon>Rhizaria</taxon>
        <taxon>Retaria</taxon>
        <taxon>Foraminifera</taxon>
        <taxon>Monothalamids</taxon>
        <taxon>Reticulomyxidae</taxon>
        <taxon>Reticulomyxa</taxon>
    </lineage>
</organism>
<reference evidence="2 3" key="1">
    <citation type="journal article" date="2013" name="Curr. Biol.">
        <title>The Genome of the Foraminiferan Reticulomyxa filosa.</title>
        <authorList>
            <person name="Glockner G."/>
            <person name="Hulsmann N."/>
            <person name="Schleicher M."/>
            <person name="Noegel A.A."/>
            <person name="Eichinger L."/>
            <person name="Gallinger C."/>
            <person name="Pawlowski J."/>
            <person name="Sierra R."/>
            <person name="Euteneuer U."/>
            <person name="Pillet L."/>
            <person name="Moustafa A."/>
            <person name="Platzer M."/>
            <person name="Groth M."/>
            <person name="Szafranski K."/>
            <person name="Schliwa M."/>
        </authorList>
    </citation>
    <scope>NUCLEOTIDE SEQUENCE [LARGE SCALE GENOMIC DNA]</scope>
</reference>
<evidence type="ECO:0000256" key="1">
    <source>
        <dbReference type="SAM" id="MobiDB-lite"/>
    </source>
</evidence>
<feature type="non-terminal residue" evidence="2">
    <location>
        <position position="324"/>
    </location>
</feature>
<gene>
    <name evidence="2" type="ORF">RFI_23080</name>
</gene>
<dbReference type="AlphaFoldDB" id="X6MK95"/>
<dbReference type="Proteomes" id="UP000023152">
    <property type="component" value="Unassembled WGS sequence"/>
</dbReference>
<sequence length="324" mass="38204">MSERIMSSQQSSMGDNPRRHRWRYLLPNRQQSAPITFEEFQQLFNEGVLTKNSWVWHYNYTKNKWTKIANLQQVWNDLQCNRYESNAVMSSEEGERQETKTNEYEEMTIANESYKRSEYNQNNTSSVIKMDERGKENGSAKSKKMDAIVSPQFQMDSKEALYKSMINTMEAKSRGDKNMGADAMDVFSNGESKLRNGELSFEKKRNNNDNDEDDDEEIVGERVKYNLLKERTKLHMYINIHMYTYITMKCDLHKVEISETVYIRYSIDEQVIQGMFNQHRFFKEKKQLEIVFENGEASGLTPTIPGFSEFGIVHFAFYLFVCLF</sequence>
<comment type="caution">
    <text evidence="2">The sequence shown here is derived from an EMBL/GenBank/DDBJ whole genome shotgun (WGS) entry which is preliminary data.</text>
</comment>
<dbReference type="EMBL" id="ASPP01020114">
    <property type="protein sequence ID" value="ETO14289.1"/>
    <property type="molecule type" value="Genomic_DNA"/>
</dbReference>
<evidence type="ECO:0000313" key="2">
    <source>
        <dbReference type="EMBL" id="ETO14289.1"/>
    </source>
</evidence>
<evidence type="ECO:0000313" key="3">
    <source>
        <dbReference type="Proteomes" id="UP000023152"/>
    </source>
</evidence>
<proteinExistence type="predicted"/>